<keyword evidence="3" id="KW-0926">Vacuole</keyword>
<protein>
    <recommendedName>
        <fullName evidence="6">Strictosidine synthase conserved region domain-containing protein</fullName>
    </recommendedName>
</protein>
<keyword evidence="4" id="KW-0325">Glycoprotein</keyword>
<dbReference type="InterPro" id="IPR018119">
    <property type="entry name" value="Strictosidine_synth_cons-reg"/>
</dbReference>
<dbReference type="GO" id="GO:0012505">
    <property type="term" value="C:endomembrane system"/>
    <property type="evidence" value="ECO:0007669"/>
    <property type="project" value="TreeGrafter"/>
</dbReference>
<keyword evidence="5" id="KW-0732">Signal</keyword>
<organism evidence="7 8">
    <name type="scientific">Cuscuta australis</name>
    <dbReference type="NCBI Taxonomy" id="267555"/>
    <lineage>
        <taxon>Eukaryota</taxon>
        <taxon>Viridiplantae</taxon>
        <taxon>Streptophyta</taxon>
        <taxon>Embryophyta</taxon>
        <taxon>Tracheophyta</taxon>
        <taxon>Spermatophyta</taxon>
        <taxon>Magnoliopsida</taxon>
        <taxon>eudicotyledons</taxon>
        <taxon>Gunneridae</taxon>
        <taxon>Pentapetalae</taxon>
        <taxon>asterids</taxon>
        <taxon>lamiids</taxon>
        <taxon>Solanales</taxon>
        <taxon>Convolvulaceae</taxon>
        <taxon>Cuscuteae</taxon>
        <taxon>Cuscuta</taxon>
        <taxon>Cuscuta subgen. Grammica</taxon>
        <taxon>Cuscuta sect. Cleistogrammica</taxon>
    </lineage>
</organism>
<keyword evidence="8" id="KW-1185">Reference proteome</keyword>
<dbReference type="EMBL" id="NQVE01000188">
    <property type="protein sequence ID" value="RAL41236.1"/>
    <property type="molecule type" value="Genomic_DNA"/>
</dbReference>
<dbReference type="AlphaFoldDB" id="A0A328D6Q9"/>
<evidence type="ECO:0000259" key="6">
    <source>
        <dbReference type="Pfam" id="PF03088"/>
    </source>
</evidence>
<evidence type="ECO:0000313" key="8">
    <source>
        <dbReference type="Proteomes" id="UP000249390"/>
    </source>
</evidence>
<comment type="subcellular location">
    <subcellularLocation>
        <location evidence="1">Vacuole</location>
    </subcellularLocation>
</comment>
<gene>
    <name evidence="7" type="ORF">DM860_010030</name>
</gene>
<dbReference type="PANTHER" id="PTHR10426:SF100">
    <property type="entry name" value="STRICTOSIDINE SYNTHASE CONSERVED REGION DOMAIN-CONTAINING PROTEIN"/>
    <property type="match status" value="1"/>
</dbReference>
<feature type="chain" id="PRO_5016238157" description="Strictosidine synthase conserved region domain-containing protein" evidence="5">
    <location>
        <begin position="25"/>
        <end position="134"/>
    </location>
</feature>
<evidence type="ECO:0000256" key="3">
    <source>
        <dbReference type="ARBA" id="ARBA00022554"/>
    </source>
</evidence>
<dbReference type="InterPro" id="IPR011042">
    <property type="entry name" value="6-blade_b-propeller_TolB-like"/>
</dbReference>
<dbReference type="Gene3D" id="2.120.10.30">
    <property type="entry name" value="TolB, C-terminal domain"/>
    <property type="match status" value="2"/>
</dbReference>
<dbReference type="GO" id="GO:0016787">
    <property type="term" value="F:hydrolase activity"/>
    <property type="evidence" value="ECO:0007669"/>
    <property type="project" value="TreeGrafter"/>
</dbReference>
<dbReference type="Proteomes" id="UP000249390">
    <property type="component" value="Unassembled WGS sequence"/>
</dbReference>
<evidence type="ECO:0000313" key="7">
    <source>
        <dbReference type="EMBL" id="RAL41236.1"/>
    </source>
</evidence>
<dbReference type="SUPFAM" id="SSF63829">
    <property type="entry name" value="Calcium-dependent phosphotriesterase"/>
    <property type="match status" value="1"/>
</dbReference>
<sequence length="134" mass="14310">MESKSIAMILLTSTLLMFISSPFGISLEPAGGENSLRKLHLPHAFGGEDAEFDPKSNVFYTGVADGRILKFVNGTFVDFATTSPHRGNPSIFRSGDTTGKLFKYEATTGEVTVVLDGLSGPAGMAMSNDQTFLI</sequence>
<feature type="signal peptide" evidence="5">
    <location>
        <begin position="1"/>
        <end position="24"/>
    </location>
</feature>
<dbReference type="GO" id="GO:0005773">
    <property type="term" value="C:vacuole"/>
    <property type="evidence" value="ECO:0007669"/>
    <property type="project" value="UniProtKB-SubCell"/>
</dbReference>
<dbReference type="PANTHER" id="PTHR10426">
    <property type="entry name" value="STRICTOSIDINE SYNTHASE-RELATED"/>
    <property type="match status" value="1"/>
</dbReference>
<dbReference type="Pfam" id="PF03088">
    <property type="entry name" value="Str_synth"/>
    <property type="match status" value="1"/>
</dbReference>
<accession>A0A328D6Q9</accession>
<evidence type="ECO:0000256" key="1">
    <source>
        <dbReference type="ARBA" id="ARBA00004116"/>
    </source>
</evidence>
<proteinExistence type="inferred from homology"/>
<comment type="caution">
    <text evidence="7">The sequence shown here is derived from an EMBL/GenBank/DDBJ whole genome shotgun (WGS) entry which is preliminary data.</text>
</comment>
<evidence type="ECO:0000256" key="4">
    <source>
        <dbReference type="ARBA" id="ARBA00023180"/>
    </source>
</evidence>
<evidence type="ECO:0000256" key="5">
    <source>
        <dbReference type="SAM" id="SignalP"/>
    </source>
</evidence>
<evidence type="ECO:0000256" key="2">
    <source>
        <dbReference type="ARBA" id="ARBA00009191"/>
    </source>
</evidence>
<comment type="similarity">
    <text evidence="2">Belongs to the strictosidine synthase family.</text>
</comment>
<reference evidence="7 8" key="1">
    <citation type="submission" date="2018-06" db="EMBL/GenBank/DDBJ databases">
        <title>The Genome of Cuscuta australis (Dodder) Provides Insight into the Evolution of Plant Parasitism.</title>
        <authorList>
            <person name="Liu H."/>
        </authorList>
    </citation>
    <scope>NUCLEOTIDE SEQUENCE [LARGE SCALE GENOMIC DNA]</scope>
    <source>
        <strain evidence="8">cv. Yunnan</strain>
        <tissue evidence="7">Vines</tissue>
    </source>
</reference>
<feature type="domain" description="Strictosidine synthase conserved region" evidence="6">
    <location>
        <begin position="92"/>
        <end position="134"/>
    </location>
</feature>
<name>A0A328D6Q9_9ASTE</name>